<dbReference type="Proteomes" id="UP001527882">
    <property type="component" value="Unassembled WGS sequence"/>
</dbReference>
<dbReference type="InterPro" id="IPR050952">
    <property type="entry name" value="TRIM-NHL_E3_ligases"/>
</dbReference>
<reference evidence="2 3" key="1">
    <citation type="submission" date="2022-12" db="EMBL/GenBank/DDBJ databases">
        <title>Draft genome sequence of Paenibacillus sp. dW9.</title>
        <authorList>
            <person name="Choi E.-W."/>
            <person name="Kim D.-U."/>
        </authorList>
    </citation>
    <scope>NUCLEOTIDE SEQUENCE [LARGE SCALE GENOMIC DNA]</scope>
    <source>
        <strain evidence="3">dW9</strain>
    </source>
</reference>
<dbReference type="PROSITE" id="PS51257">
    <property type="entry name" value="PROKAR_LIPOPROTEIN"/>
    <property type="match status" value="1"/>
</dbReference>
<proteinExistence type="predicted"/>
<evidence type="ECO:0000256" key="1">
    <source>
        <dbReference type="SAM" id="SignalP"/>
    </source>
</evidence>
<evidence type="ECO:0000313" key="3">
    <source>
        <dbReference type="Proteomes" id="UP001527882"/>
    </source>
</evidence>
<dbReference type="InterPro" id="IPR011042">
    <property type="entry name" value="6-blade_b-propeller_TolB-like"/>
</dbReference>
<dbReference type="Gene3D" id="2.60.120.260">
    <property type="entry name" value="Galactose-binding domain-like"/>
    <property type="match status" value="1"/>
</dbReference>
<dbReference type="Gene3D" id="2.120.10.30">
    <property type="entry name" value="TolB, C-terminal domain"/>
    <property type="match status" value="1"/>
</dbReference>
<evidence type="ECO:0000313" key="2">
    <source>
        <dbReference type="EMBL" id="MCZ8515377.1"/>
    </source>
</evidence>
<sequence length="833" mass="90901">MKKTSKYSVRKMAVLLIALLLASCASFASSAFADTTFVGSWIGNTFGGMDNKWVQNNMLGIYVDPDGTVTANSFWDEGGREVGVYKDGDEIGLLPDMHGWGRHGGYAVTADSNYLYITMSQAGGYGSNTPPSGTTWYAVQRFNKSTLTHAPFTGGSGPFGDMLVVSQADQLRGLAYGSNKLYVSDFQANAIKIYDTDTMTLVSSIAQNRPGALVLDKSGYLWVVQIKDGITNGKVRKYDRNGDFQNIEITDVVDPTALAIDNAEVPGNLLVADNGPDQQIKMFSISGTPSSIGALGTLNGIYSGTKGQYGDLKLNGPTGVGVDANGNYYVSGNGFGNNMIDVKWARSDLRKFSPDKTLVWKLLGLEFVDAGVIDAAADTNLYTSLQRFDLDYSQSGGKEGTYGAQTFDRFAYPNDPRLNQSGFIQQTPLGVRYIQGKKFLYLTGQYADLLGIYRFDGEIAVPSGLIAGKHSSWPTTQPASGAWIWKDDNGDGDMQSSEFDSVGTNDPSSWGWDIDSQGNIWQAFETSGISEYPVQGLDAIGNPIYTRATKKDFAMPAPFNVLQRVKYVAETDTMYLAGYIPALPKKDWGRTGSVLARYDNWSAGNRTATWTINLEFEVMNQNYPKAMTIEGGRIFMVYGSEPLVYVYNTDDGTFVGTLWMTEQTGYRSGWVDVPYAINAYQRPTNGEFIVTVEEDERAKQNIYRYGNSYTSTTPVLVDDASSQIAYTGKWNAITGLNARYYNTLHRSNVSGSSAEFTFNGTAVALFGDRNPTAGTGDIYIDNVLVSTISFQSNSSEAKTDVFQISGLSKSSHTIKFVSKGTGLIYVDAIKYTP</sequence>
<feature type="chain" id="PRO_5047294666" evidence="1">
    <location>
        <begin position="34"/>
        <end position="833"/>
    </location>
</feature>
<protein>
    <submittedName>
        <fullName evidence="2">Uncharacterized protein</fullName>
    </submittedName>
</protein>
<dbReference type="SUPFAM" id="SSF63825">
    <property type="entry name" value="YWTD domain"/>
    <property type="match status" value="1"/>
</dbReference>
<comment type="caution">
    <text evidence="2">The sequence shown here is derived from an EMBL/GenBank/DDBJ whole genome shotgun (WGS) entry which is preliminary data.</text>
</comment>
<dbReference type="PANTHER" id="PTHR24104">
    <property type="entry name" value="E3 UBIQUITIN-PROTEIN LIGASE NHLRC1-RELATED"/>
    <property type="match status" value="1"/>
</dbReference>
<dbReference type="RefSeq" id="WP_269883907.1">
    <property type="nucleotide sequence ID" value="NZ_JAQAGZ010000017.1"/>
</dbReference>
<keyword evidence="3" id="KW-1185">Reference proteome</keyword>
<keyword evidence="1" id="KW-0732">Signal</keyword>
<gene>
    <name evidence="2" type="ORF">O9H85_23790</name>
</gene>
<organism evidence="2 3">
    <name type="scientific">Paenibacillus gyeongsangnamensis</name>
    <dbReference type="NCBI Taxonomy" id="3388067"/>
    <lineage>
        <taxon>Bacteria</taxon>
        <taxon>Bacillati</taxon>
        <taxon>Bacillota</taxon>
        <taxon>Bacilli</taxon>
        <taxon>Bacillales</taxon>
        <taxon>Paenibacillaceae</taxon>
        <taxon>Paenibacillus</taxon>
    </lineage>
</organism>
<dbReference type="PANTHER" id="PTHR24104:SF25">
    <property type="entry name" value="PROTEIN LIN-41"/>
    <property type="match status" value="1"/>
</dbReference>
<dbReference type="EMBL" id="JAQAGZ010000017">
    <property type="protein sequence ID" value="MCZ8515377.1"/>
    <property type="molecule type" value="Genomic_DNA"/>
</dbReference>
<accession>A0ABT4QF06</accession>
<feature type="signal peptide" evidence="1">
    <location>
        <begin position="1"/>
        <end position="33"/>
    </location>
</feature>
<name>A0ABT4QF06_9BACL</name>